<dbReference type="Pfam" id="PF13456">
    <property type="entry name" value="RVT_3"/>
    <property type="match status" value="1"/>
</dbReference>
<organism evidence="2 3">
    <name type="scientific">Gossypium schwendimanii</name>
    <name type="common">Cotton</name>
    <dbReference type="NCBI Taxonomy" id="34291"/>
    <lineage>
        <taxon>Eukaryota</taxon>
        <taxon>Viridiplantae</taxon>
        <taxon>Streptophyta</taxon>
        <taxon>Embryophyta</taxon>
        <taxon>Tracheophyta</taxon>
        <taxon>Spermatophyta</taxon>
        <taxon>Magnoliopsida</taxon>
        <taxon>eudicotyledons</taxon>
        <taxon>Gunneridae</taxon>
        <taxon>Pentapetalae</taxon>
        <taxon>rosids</taxon>
        <taxon>malvids</taxon>
        <taxon>Malvales</taxon>
        <taxon>Malvaceae</taxon>
        <taxon>Malvoideae</taxon>
        <taxon>Gossypium</taxon>
    </lineage>
</organism>
<dbReference type="PANTHER" id="PTHR47074:SF61">
    <property type="entry name" value="RNASE H TYPE-1 DOMAIN-CONTAINING PROTEIN"/>
    <property type="match status" value="1"/>
</dbReference>
<dbReference type="EMBL" id="JABFAF010000013">
    <property type="protein sequence ID" value="MBA0874951.1"/>
    <property type="molecule type" value="Genomic_DNA"/>
</dbReference>
<feature type="domain" description="RNase H type-1" evidence="1">
    <location>
        <begin position="44"/>
        <end position="166"/>
    </location>
</feature>
<name>A0A7J9MVB9_GOSSC</name>
<accession>A0A7J9MVB9</accession>
<dbReference type="InterPro" id="IPR002156">
    <property type="entry name" value="RNaseH_domain"/>
</dbReference>
<dbReference type="Proteomes" id="UP000593576">
    <property type="component" value="Unassembled WGS sequence"/>
</dbReference>
<reference evidence="2 3" key="1">
    <citation type="journal article" date="2019" name="Genome Biol. Evol.">
        <title>Insights into the evolution of the New World diploid cottons (Gossypium, subgenus Houzingenia) based on genome sequencing.</title>
        <authorList>
            <person name="Grover C.E."/>
            <person name="Arick M.A. 2nd"/>
            <person name="Thrash A."/>
            <person name="Conover J.L."/>
            <person name="Sanders W.S."/>
            <person name="Peterson D.G."/>
            <person name="Frelichowski J.E."/>
            <person name="Scheffler J.A."/>
            <person name="Scheffler B.E."/>
            <person name="Wendel J.F."/>
        </authorList>
    </citation>
    <scope>NUCLEOTIDE SEQUENCE [LARGE SCALE GENOMIC DNA]</scope>
    <source>
        <strain evidence="2">1</strain>
        <tissue evidence="2">Leaf</tissue>
    </source>
</reference>
<dbReference type="AlphaFoldDB" id="A0A7J9MVB9"/>
<dbReference type="PANTHER" id="PTHR47074">
    <property type="entry name" value="BNAC02G40300D PROTEIN"/>
    <property type="match status" value="1"/>
</dbReference>
<protein>
    <recommendedName>
        <fullName evidence="1">RNase H type-1 domain-containing protein</fullName>
    </recommendedName>
</protein>
<evidence type="ECO:0000259" key="1">
    <source>
        <dbReference type="Pfam" id="PF13456"/>
    </source>
</evidence>
<evidence type="ECO:0000313" key="2">
    <source>
        <dbReference type="EMBL" id="MBA0874951.1"/>
    </source>
</evidence>
<dbReference type="SUPFAM" id="SSF53098">
    <property type="entry name" value="Ribonuclease H-like"/>
    <property type="match status" value="1"/>
</dbReference>
<dbReference type="InterPro" id="IPR044730">
    <property type="entry name" value="RNase_H-like_dom_plant"/>
</dbReference>
<dbReference type="CDD" id="cd06222">
    <property type="entry name" value="RNase_H_like"/>
    <property type="match status" value="1"/>
</dbReference>
<dbReference type="OrthoDB" id="999700at2759"/>
<keyword evidence="3" id="KW-1185">Reference proteome</keyword>
<dbReference type="InterPro" id="IPR036397">
    <property type="entry name" value="RNaseH_sf"/>
</dbReference>
<sequence>MGPEIVAWIKRYIKEMEDCKVKNLTKRNEPTNWCAPDGSDVKLNFDATFDESQAKLVSGVVARNASEEVLAVKTTAHGMVVSSFAAEAHTCLQAVLMGKQMGLTSIIIEGDSTSIIKKSKLERMDNSVIEALIRNIQQQKRYFQQIIFRHVSRYANLMAHNLARNAMREESRSFEVGLRRRREPN</sequence>
<comment type="caution">
    <text evidence="2">The sequence shown here is derived from an EMBL/GenBank/DDBJ whole genome shotgun (WGS) entry which is preliminary data.</text>
</comment>
<proteinExistence type="predicted"/>
<evidence type="ECO:0000313" key="3">
    <source>
        <dbReference type="Proteomes" id="UP000593576"/>
    </source>
</evidence>
<gene>
    <name evidence="2" type="ORF">Goshw_024442</name>
</gene>
<dbReference type="GO" id="GO:0003676">
    <property type="term" value="F:nucleic acid binding"/>
    <property type="evidence" value="ECO:0007669"/>
    <property type="project" value="InterPro"/>
</dbReference>
<dbReference type="Gene3D" id="3.30.420.10">
    <property type="entry name" value="Ribonuclease H-like superfamily/Ribonuclease H"/>
    <property type="match status" value="1"/>
</dbReference>
<dbReference type="InterPro" id="IPR052929">
    <property type="entry name" value="RNase_H-like_EbsB-rel"/>
</dbReference>
<dbReference type="InterPro" id="IPR012337">
    <property type="entry name" value="RNaseH-like_sf"/>
</dbReference>
<dbReference type="GO" id="GO:0004523">
    <property type="term" value="F:RNA-DNA hybrid ribonuclease activity"/>
    <property type="evidence" value="ECO:0007669"/>
    <property type="project" value="InterPro"/>
</dbReference>